<comment type="caution">
    <text evidence="2">The sequence shown here is derived from an EMBL/GenBank/DDBJ whole genome shotgun (WGS) entry which is preliminary data.</text>
</comment>
<dbReference type="AlphaFoldDB" id="A0A392S7D7"/>
<proteinExistence type="predicted"/>
<feature type="compositionally biased region" description="Acidic residues" evidence="1">
    <location>
        <begin position="18"/>
        <end position="39"/>
    </location>
</feature>
<name>A0A392S7D7_9FABA</name>
<feature type="compositionally biased region" description="Polar residues" evidence="1">
    <location>
        <begin position="1"/>
        <end position="17"/>
    </location>
</feature>
<evidence type="ECO:0000313" key="3">
    <source>
        <dbReference type="Proteomes" id="UP000265520"/>
    </source>
</evidence>
<evidence type="ECO:0000313" key="2">
    <source>
        <dbReference type="EMBL" id="MCI44307.1"/>
    </source>
</evidence>
<feature type="non-terminal residue" evidence="2">
    <location>
        <position position="39"/>
    </location>
</feature>
<sequence length="39" mass="4119">MCDSCSNSVPDGPSDSGSQEEFDYPSESEEENSNDAADS</sequence>
<keyword evidence="3" id="KW-1185">Reference proteome</keyword>
<dbReference type="Proteomes" id="UP000265520">
    <property type="component" value="Unassembled WGS sequence"/>
</dbReference>
<organism evidence="2 3">
    <name type="scientific">Trifolium medium</name>
    <dbReference type="NCBI Taxonomy" id="97028"/>
    <lineage>
        <taxon>Eukaryota</taxon>
        <taxon>Viridiplantae</taxon>
        <taxon>Streptophyta</taxon>
        <taxon>Embryophyta</taxon>
        <taxon>Tracheophyta</taxon>
        <taxon>Spermatophyta</taxon>
        <taxon>Magnoliopsida</taxon>
        <taxon>eudicotyledons</taxon>
        <taxon>Gunneridae</taxon>
        <taxon>Pentapetalae</taxon>
        <taxon>rosids</taxon>
        <taxon>fabids</taxon>
        <taxon>Fabales</taxon>
        <taxon>Fabaceae</taxon>
        <taxon>Papilionoideae</taxon>
        <taxon>50 kb inversion clade</taxon>
        <taxon>NPAAA clade</taxon>
        <taxon>Hologalegina</taxon>
        <taxon>IRL clade</taxon>
        <taxon>Trifolieae</taxon>
        <taxon>Trifolium</taxon>
    </lineage>
</organism>
<reference evidence="2 3" key="1">
    <citation type="journal article" date="2018" name="Front. Plant Sci.">
        <title>Red Clover (Trifolium pratense) and Zigzag Clover (T. medium) - A Picture of Genomic Similarities and Differences.</title>
        <authorList>
            <person name="Dluhosova J."/>
            <person name="Istvanek J."/>
            <person name="Nedelnik J."/>
            <person name="Repkova J."/>
        </authorList>
    </citation>
    <scope>NUCLEOTIDE SEQUENCE [LARGE SCALE GENOMIC DNA]</scope>
    <source>
        <strain evidence="3">cv. 10/8</strain>
        <tissue evidence="2">Leaf</tissue>
    </source>
</reference>
<dbReference type="EMBL" id="LXQA010328831">
    <property type="protein sequence ID" value="MCI44307.1"/>
    <property type="molecule type" value="Genomic_DNA"/>
</dbReference>
<protein>
    <submittedName>
        <fullName evidence="2">Uncharacterized protein</fullName>
    </submittedName>
</protein>
<evidence type="ECO:0000256" key="1">
    <source>
        <dbReference type="SAM" id="MobiDB-lite"/>
    </source>
</evidence>
<feature type="region of interest" description="Disordered" evidence="1">
    <location>
        <begin position="1"/>
        <end position="39"/>
    </location>
</feature>
<accession>A0A392S7D7</accession>